<dbReference type="GO" id="GO:0009055">
    <property type="term" value="F:electron transfer activity"/>
    <property type="evidence" value="ECO:0007669"/>
    <property type="project" value="InterPro"/>
</dbReference>
<name>A0A4R5CW11_9FLAO</name>
<dbReference type="Proteomes" id="UP000294597">
    <property type="component" value="Unassembled WGS sequence"/>
</dbReference>
<reference evidence="6 7" key="1">
    <citation type="submission" date="2019-03" db="EMBL/GenBank/DDBJ databases">
        <title>Flavobacterium TSA-D2 sp. nov., isolated from arctic soil.</title>
        <authorList>
            <person name="Chaudhary D.K."/>
        </authorList>
    </citation>
    <scope>NUCLEOTIDE SEQUENCE [LARGE SCALE GENOMIC DNA]</scope>
    <source>
        <strain evidence="6 7">TSA-D2</strain>
    </source>
</reference>
<dbReference type="SUPFAM" id="SSF46626">
    <property type="entry name" value="Cytochrome c"/>
    <property type="match status" value="1"/>
</dbReference>
<dbReference type="InterPro" id="IPR009056">
    <property type="entry name" value="Cyt_c-like_dom"/>
</dbReference>
<feature type="compositionally biased region" description="Basic and acidic residues" evidence="4">
    <location>
        <begin position="22"/>
        <end position="34"/>
    </location>
</feature>
<dbReference type="InterPro" id="IPR036909">
    <property type="entry name" value="Cyt_c-like_dom_sf"/>
</dbReference>
<dbReference type="Pfam" id="PF00034">
    <property type="entry name" value="Cytochrom_C"/>
    <property type="match status" value="1"/>
</dbReference>
<accession>A0A4R5CW11</accession>
<organism evidence="6 7">
    <name type="scientific">Flavobacterium hiemivividum</name>
    <dbReference type="NCBI Taxonomy" id="2541734"/>
    <lineage>
        <taxon>Bacteria</taxon>
        <taxon>Pseudomonadati</taxon>
        <taxon>Bacteroidota</taxon>
        <taxon>Flavobacteriia</taxon>
        <taxon>Flavobacteriales</taxon>
        <taxon>Flavobacteriaceae</taxon>
        <taxon>Flavobacterium</taxon>
    </lineage>
</organism>
<evidence type="ECO:0000313" key="6">
    <source>
        <dbReference type="EMBL" id="TDE04929.1"/>
    </source>
</evidence>
<evidence type="ECO:0000256" key="1">
    <source>
        <dbReference type="ARBA" id="ARBA00022617"/>
    </source>
</evidence>
<evidence type="ECO:0000256" key="3">
    <source>
        <dbReference type="ARBA" id="ARBA00023004"/>
    </source>
</evidence>
<evidence type="ECO:0000313" key="7">
    <source>
        <dbReference type="Proteomes" id="UP000294597"/>
    </source>
</evidence>
<evidence type="ECO:0000259" key="5">
    <source>
        <dbReference type="Pfam" id="PF00034"/>
    </source>
</evidence>
<dbReference type="AlphaFoldDB" id="A0A4R5CW11"/>
<gene>
    <name evidence="6" type="ORF">E0F98_06190</name>
</gene>
<dbReference type="EMBL" id="SMFO01000003">
    <property type="protein sequence ID" value="TDE04929.1"/>
    <property type="molecule type" value="Genomic_DNA"/>
</dbReference>
<protein>
    <submittedName>
        <fullName evidence="6">C-type cytochrome</fullName>
    </submittedName>
</protein>
<keyword evidence="1" id="KW-0349">Heme</keyword>
<keyword evidence="3" id="KW-0408">Iron</keyword>
<sequence>MKKLLIIVIAFLAFSCKGKEEDSFGKEDETKKSETVASEGMQAETKTPVELGESIYLGKGTCVACHKVDEKLIGPSLQEIAKIYKEKNGSIVAFLKGKSAAIVDPAQFAAMEPNLALTKTFSDEELQGLEAYLYSTLK</sequence>
<dbReference type="GO" id="GO:0020037">
    <property type="term" value="F:heme binding"/>
    <property type="evidence" value="ECO:0007669"/>
    <property type="project" value="InterPro"/>
</dbReference>
<feature type="domain" description="Cytochrome c" evidence="5">
    <location>
        <begin position="50"/>
        <end position="135"/>
    </location>
</feature>
<proteinExistence type="predicted"/>
<dbReference type="Gene3D" id="1.10.760.10">
    <property type="entry name" value="Cytochrome c-like domain"/>
    <property type="match status" value="1"/>
</dbReference>
<keyword evidence="7" id="KW-1185">Reference proteome</keyword>
<dbReference type="GO" id="GO:0046872">
    <property type="term" value="F:metal ion binding"/>
    <property type="evidence" value="ECO:0007669"/>
    <property type="project" value="UniProtKB-KW"/>
</dbReference>
<evidence type="ECO:0000256" key="2">
    <source>
        <dbReference type="ARBA" id="ARBA00022723"/>
    </source>
</evidence>
<keyword evidence="2" id="KW-0479">Metal-binding</keyword>
<evidence type="ECO:0000256" key="4">
    <source>
        <dbReference type="SAM" id="MobiDB-lite"/>
    </source>
</evidence>
<comment type="caution">
    <text evidence="6">The sequence shown here is derived from an EMBL/GenBank/DDBJ whole genome shotgun (WGS) entry which is preliminary data.</text>
</comment>
<dbReference type="RefSeq" id="WP_132109752.1">
    <property type="nucleotide sequence ID" value="NZ_SMFO01000003.1"/>
</dbReference>
<feature type="region of interest" description="Disordered" evidence="4">
    <location>
        <begin position="22"/>
        <end position="43"/>
    </location>
</feature>